<dbReference type="Pfam" id="PF12796">
    <property type="entry name" value="Ank_2"/>
    <property type="match status" value="2"/>
</dbReference>
<dbReference type="SMART" id="SM00248">
    <property type="entry name" value="ANK"/>
    <property type="match status" value="5"/>
</dbReference>
<feature type="repeat" description="ANK" evidence="1">
    <location>
        <begin position="74"/>
        <end position="106"/>
    </location>
</feature>
<dbReference type="Gene3D" id="1.10.150.50">
    <property type="entry name" value="Transcription Factor, Ets-1"/>
    <property type="match status" value="1"/>
</dbReference>
<feature type="repeat" description="ANK" evidence="1">
    <location>
        <begin position="145"/>
        <end position="177"/>
    </location>
</feature>
<dbReference type="SUPFAM" id="SSF48403">
    <property type="entry name" value="Ankyrin repeat"/>
    <property type="match status" value="1"/>
</dbReference>
<accession>A0ABM3MK36</accession>
<proteinExistence type="predicted"/>
<reference evidence="3" key="1">
    <citation type="submission" date="2025-08" db="UniProtKB">
        <authorList>
            <consortium name="RefSeq"/>
        </authorList>
    </citation>
    <scope>IDENTIFICATION</scope>
    <source>
        <tissue evidence="3">Whole larvae</tissue>
    </source>
</reference>
<sequence>MAQFRPAGLSDEDTDNDDYGFYEKPKRWYHHTQQNQRKTVEVKLQDAIINGDLKAVEMIVNNDLNNNVNLKLDSGWTPLMHACFHAQDIIVEFLLDKGADPNLHADSVTPIMATCSNSSANNDAIFSIITNLLDRNCILNIGDKYGQTPFMRAISSGRVAVVEKLLESDVNIEMRDQQGWTALFWAVHYNQPEILEMLIAHGARLNEVDRSNRTPFEIATSQDYQNIIEILNKHLKIDDTDETNKIIYLNQLWSWHDYYPGVITREKLDYRNEIPHLLYGMNCERLVSVIENSRIDLKTFLLLEENDMIKLGIDMPYERQRLKYGLRVFHLKGWKLDAVAGLYARKVGNYSVLDCLTTLGTHLQQIYVLEASLQYTVREYTKIKNLIKSEPPDSPLIIKMKTTAKKMVTNINSIRREIKNMKTILNKINKSNPEPTDVIREKSTQEVVMGYITDALAVCTLIMIVYHARSCFSKILNK</sequence>
<dbReference type="Gene3D" id="1.25.40.20">
    <property type="entry name" value="Ankyrin repeat-containing domain"/>
    <property type="match status" value="2"/>
</dbReference>
<name>A0ABM3MK36_GALME</name>
<protein>
    <submittedName>
        <fullName evidence="3">Ankyrin repeat, SAM and basic leucine zipper domain-containing protein 1</fullName>
    </submittedName>
</protein>
<dbReference type="InterPro" id="IPR002110">
    <property type="entry name" value="Ankyrin_rpt"/>
</dbReference>
<dbReference type="InterPro" id="IPR036770">
    <property type="entry name" value="Ankyrin_rpt-contain_sf"/>
</dbReference>
<gene>
    <name evidence="3" type="primary">LOC113523519</name>
</gene>
<evidence type="ECO:0000313" key="3">
    <source>
        <dbReference type="RefSeq" id="XP_052751742.1"/>
    </source>
</evidence>
<keyword evidence="2" id="KW-1185">Reference proteome</keyword>
<dbReference type="PROSITE" id="PS50297">
    <property type="entry name" value="ANK_REP_REGION"/>
    <property type="match status" value="3"/>
</dbReference>
<dbReference type="SUPFAM" id="SSF47769">
    <property type="entry name" value="SAM/Pointed domain"/>
    <property type="match status" value="1"/>
</dbReference>
<dbReference type="RefSeq" id="XP_052751742.1">
    <property type="nucleotide sequence ID" value="XM_052895782.1"/>
</dbReference>
<keyword evidence="1" id="KW-0040">ANK repeat</keyword>
<dbReference type="PANTHER" id="PTHR24157">
    <property type="entry name" value="ANKYRIN REPEAT, SAM AND BASIC LEUCINE ZIPPER DOMAIN-CONTAINING PROTEIN 1"/>
    <property type="match status" value="1"/>
</dbReference>
<dbReference type="Proteomes" id="UP001652740">
    <property type="component" value="Unplaced"/>
</dbReference>
<evidence type="ECO:0000313" key="2">
    <source>
        <dbReference type="Proteomes" id="UP001652740"/>
    </source>
</evidence>
<dbReference type="InterPro" id="IPR013761">
    <property type="entry name" value="SAM/pointed_sf"/>
</dbReference>
<feature type="repeat" description="ANK" evidence="1">
    <location>
        <begin position="178"/>
        <end position="210"/>
    </location>
</feature>
<dbReference type="PROSITE" id="PS50088">
    <property type="entry name" value="ANK_REPEAT"/>
    <property type="match status" value="3"/>
</dbReference>
<dbReference type="PANTHER" id="PTHR24157:SF3">
    <property type="entry name" value="ANKYRIN REPEAT, SAM AND BASIC LEUCINE ZIPPER DOMAIN-CONTAINING PROTEIN 1"/>
    <property type="match status" value="1"/>
</dbReference>
<organism evidence="2 3">
    <name type="scientific">Galleria mellonella</name>
    <name type="common">Greater wax moth</name>
    <dbReference type="NCBI Taxonomy" id="7137"/>
    <lineage>
        <taxon>Eukaryota</taxon>
        <taxon>Metazoa</taxon>
        <taxon>Ecdysozoa</taxon>
        <taxon>Arthropoda</taxon>
        <taxon>Hexapoda</taxon>
        <taxon>Insecta</taxon>
        <taxon>Pterygota</taxon>
        <taxon>Neoptera</taxon>
        <taxon>Endopterygota</taxon>
        <taxon>Lepidoptera</taxon>
        <taxon>Glossata</taxon>
        <taxon>Ditrysia</taxon>
        <taxon>Pyraloidea</taxon>
        <taxon>Pyralidae</taxon>
        <taxon>Galleriinae</taxon>
        <taxon>Galleria</taxon>
    </lineage>
</organism>
<dbReference type="GeneID" id="113523519"/>
<evidence type="ECO:0000256" key="1">
    <source>
        <dbReference type="PROSITE-ProRule" id="PRU00023"/>
    </source>
</evidence>